<evidence type="ECO:0000313" key="6">
    <source>
        <dbReference type="Proteomes" id="UP000192578"/>
    </source>
</evidence>
<dbReference type="AlphaFoldDB" id="A0A1W0WM01"/>
<reference evidence="6" key="1">
    <citation type="submission" date="2017-01" db="EMBL/GenBank/DDBJ databases">
        <title>Comparative genomics of anhydrobiosis in the tardigrade Hypsibius dujardini.</title>
        <authorList>
            <person name="Yoshida Y."/>
            <person name="Koutsovoulos G."/>
            <person name="Laetsch D."/>
            <person name="Stevens L."/>
            <person name="Kumar S."/>
            <person name="Horikawa D."/>
            <person name="Ishino K."/>
            <person name="Komine S."/>
            <person name="Tomita M."/>
            <person name="Blaxter M."/>
            <person name="Arakawa K."/>
        </authorList>
    </citation>
    <scope>NUCLEOTIDE SEQUENCE [LARGE SCALE GENOMIC DNA]</scope>
    <source>
        <strain evidence="6">Z151</strain>
    </source>
</reference>
<dbReference type="InterPro" id="IPR001611">
    <property type="entry name" value="Leu-rich_rpt"/>
</dbReference>
<dbReference type="SMART" id="SM00369">
    <property type="entry name" value="LRR_TYP"/>
    <property type="match status" value="11"/>
</dbReference>
<evidence type="ECO:0000256" key="4">
    <source>
        <dbReference type="SAM" id="SignalP"/>
    </source>
</evidence>
<evidence type="ECO:0000256" key="2">
    <source>
        <dbReference type="ARBA" id="ARBA00022737"/>
    </source>
</evidence>
<dbReference type="SMART" id="SM00364">
    <property type="entry name" value="LRR_BAC"/>
    <property type="match status" value="5"/>
</dbReference>
<dbReference type="Pfam" id="PF13855">
    <property type="entry name" value="LRR_8"/>
    <property type="match status" value="4"/>
</dbReference>
<protein>
    <submittedName>
        <fullName evidence="5">Leucine-rich repeats and immunoglobulin-like domains protein 2</fullName>
    </submittedName>
</protein>
<evidence type="ECO:0000256" key="1">
    <source>
        <dbReference type="ARBA" id="ARBA00022614"/>
    </source>
</evidence>
<keyword evidence="1" id="KW-0433">Leucine-rich repeat</keyword>
<feature type="chain" id="PRO_5013252470" evidence="4">
    <location>
        <begin position="25"/>
        <end position="725"/>
    </location>
</feature>
<feature type="region of interest" description="Disordered" evidence="3">
    <location>
        <begin position="571"/>
        <end position="649"/>
    </location>
</feature>
<feature type="signal peptide" evidence="4">
    <location>
        <begin position="1"/>
        <end position="24"/>
    </location>
</feature>
<dbReference type="EMBL" id="MTYJ01000077">
    <property type="protein sequence ID" value="OQV16187.1"/>
    <property type="molecule type" value="Genomic_DNA"/>
</dbReference>
<keyword evidence="6" id="KW-1185">Reference proteome</keyword>
<accession>A0A1W0WM01</accession>
<sequence>MGYSGASNLQLAFILLSLIWCVFAIGKCHTRKLDCPRELINTPCTCKKTLEEDGLEVICEGADVDQIGILLEKIPKETVIKHMRLRGNQIVQLPGLKFQHLNIHHLSITRSNVQDIDPMAFFNLDNTLFSLDLSSNLLQSIPAEAIKRLKMLKTINLSSNLITRVLPNSFAGMSSLLNIYLDSNEIEDVETFAFNGADNLTKVHLNHNKIKDVQPRIFSQLPGLEELHLSHNHLHSLPEGFFQGVSTSLNRLDLGHNLFHQVPPAIATLHQLEILNLNHNCLDDVTGEAFPSDTIGLQLSALDLSSNNLTRLPHEALAALTALSHLNLQNNSITEVPGHAFKNLANSLKYLYLHQNRLSNISTKAFHGLKHLEWLYLSRNRLTALSEESFRPVKKSLKILDVHDNPLKCDCKLKWLSQGQWPALLSHEKETKCRDPKESLGFQVTRMLNYPQICEPVQSEASKLQRQVGANGAVAGAAPPSPAVVAVLALFSIVPHVGYAPMLSHLVSSSSLFHRMPKASAKSFVECASGFHSALITGPCWDIPSGASPVIRNTNSPLSCLSEMEFSQYTIRSPKNPDPRIPQNTNPRFPQNPDPRIPQNPDPRSPQNPDPWFPQNPDPRSPQNPDPWFPQNPDPRFPQNPDPRFPQNPFEQIYANAAGKGIGSIPPAVEHLKRNRFGDRLRNRMDEVDDDLDHGSNEEDNHFYHEGYDYEGYDDFLAMSASTIP</sequence>
<dbReference type="Proteomes" id="UP000192578">
    <property type="component" value="Unassembled WGS sequence"/>
</dbReference>
<dbReference type="InterPro" id="IPR003591">
    <property type="entry name" value="Leu-rich_rpt_typical-subtyp"/>
</dbReference>
<dbReference type="OrthoDB" id="8400687at2759"/>
<dbReference type="FunFam" id="3.80.10.10:FF:001360">
    <property type="entry name" value="Uncharacterized protein"/>
    <property type="match status" value="2"/>
</dbReference>
<dbReference type="InterPro" id="IPR032675">
    <property type="entry name" value="LRR_dom_sf"/>
</dbReference>
<name>A0A1W0WM01_HYPEX</name>
<dbReference type="PANTHER" id="PTHR24366:SF171">
    <property type="entry name" value="LEUCINE RICH REPEAT NEURONAL 4"/>
    <property type="match status" value="1"/>
</dbReference>
<dbReference type="PROSITE" id="PS51450">
    <property type="entry name" value="LRR"/>
    <property type="match status" value="6"/>
</dbReference>
<gene>
    <name evidence="5" type="ORF">BV898_09671</name>
</gene>
<keyword evidence="2" id="KW-0677">Repeat</keyword>
<proteinExistence type="predicted"/>
<evidence type="ECO:0000313" key="5">
    <source>
        <dbReference type="EMBL" id="OQV16187.1"/>
    </source>
</evidence>
<dbReference type="Gene3D" id="3.80.10.10">
    <property type="entry name" value="Ribonuclease Inhibitor"/>
    <property type="match status" value="4"/>
</dbReference>
<feature type="compositionally biased region" description="Pro residues" evidence="3">
    <location>
        <begin position="590"/>
        <end position="646"/>
    </location>
</feature>
<dbReference type="SUPFAM" id="SSF52058">
    <property type="entry name" value="L domain-like"/>
    <property type="match status" value="1"/>
</dbReference>
<organism evidence="5 6">
    <name type="scientific">Hypsibius exemplaris</name>
    <name type="common">Freshwater tardigrade</name>
    <dbReference type="NCBI Taxonomy" id="2072580"/>
    <lineage>
        <taxon>Eukaryota</taxon>
        <taxon>Metazoa</taxon>
        <taxon>Ecdysozoa</taxon>
        <taxon>Tardigrada</taxon>
        <taxon>Eutardigrada</taxon>
        <taxon>Parachela</taxon>
        <taxon>Hypsibioidea</taxon>
        <taxon>Hypsibiidae</taxon>
        <taxon>Hypsibius</taxon>
    </lineage>
</organism>
<dbReference type="PANTHER" id="PTHR24366">
    <property type="entry name" value="IG(IMMUNOGLOBULIN) AND LRR(LEUCINE RICH REPEAT) DOMAINS"/>
    <property type="match status" value="1"/>
</dbReference>
<comment type="caution">
    <text evidence="5">The sequence shown here is derived from an EMBL/GenBank/DDBJ whole genome shotgun (WGS) entry which is preliminary data.</text>
</comment>
<evidence type="ECO:0000256" key="3">
    <source>
        <dbReference type="SAM" id="MobiDB-lite"/>
    </source>
</evidence>
<keyword evidence="4" id="KW-0732">Signal</keyword>